<dbReference type="Proteomes" id="UP000469949">
    <property type="component" value="Unassembled WGS sequence"/>
</dbReference>
<accession>A0A833IZR6</accession>
<name>A0A833IZR6_9HYPH</name>
<dbReference type="AlphaFoldDB" id="A0A833IZR6"/>
<protein>
    <submittedName>
        <fullName evidence="1">Uncharacterized protein</fullName>
    </submittedName>
</protein>
<evidence type="ECO:0000313" key="1">
    <source>
        <dbReference type="EMBL" id="KAB7781885.1"/>
    </source>
</evidence>
<evidence type="ECO:0000313" key="2">
    <source>
        <dbReference type="Proteomes" id="UP000469949"/>
    </source>
</evidence>
<gene>
    <name evidence="1" type="ORF">F8B43_5678</name>
</gene>
<comment type="caution">
    <text evidence="1">The sequence shown here is derived from an EMBL/GenBank/DDBJ whole genome shotgun (WGS) entry which is preliminary data.</text>
</comment>
<dbReference type="EMBL" id="WEKV01000026">
    <property type="protein sequence ID" value="KAB7781885.1"/>
    <property type="molecule type" value="Genomic_DNA"/>
</dbReference>
<sequence length="81" mass="9073">MRALNDQEIAVLRALSDEFMSASVIKIRAGRPSSALIDEIRDICIELERRGLAEHTGSARRSRSRWRRSTAEVSICSGEQS</sequence>
<proteinExistence type="predicted"/>
<organism evidence="1 2">
    <name type="scientific">Methylorubrum populi</name>
    <dbReference type="NCBI Taxonomy" id="223967"/>
    <lineage>
        <taxon>Bacteria</taxon>
        <taxon>Pseudomonadati</taxon>
        <taxon>Pseudomonadota</taxon>
        <taxon>Alphaproteobacteria</taxon>
        <taxon>Hyphomicrobiales</taxon>
        <taxon>Methylobacteriaceae</taxon>
        <taxon>Methylorubrum</taxon>
    </lineage>
</organism>
<reference evidence="1 2" key="1">
    <citation type="submission" date="2019-10" db="EMBL/GenBank/DDBJ databases">
        <title>Draft Genome Sequence of the Caffeine Degrading Methylotroph Methylorubrum populi PINKEL.</title>
        <authorList>
            <person name="Dawson S.C."/>
            <person name="Zhang X."/>
            <person name="Wright M.E."/>
            <person name="Sharma G."/>
            <person name="Langner J.T."/>
            <person name="Ditty J.L."/>
            <person name="Subuyuj G.A."/>
        </authorList>
    </citation>
    <scope>NUCLEOTIDE SEQUENCE [LARGE SCALE GENOMIC DNA]</scope>
    <source>
        <strain evidence="1 2">Pinkel</strain>
    </source>
</reference>